<reference evidence="16 17" key="1">
    <citation type="submission" date="2019-09" db="EMBL/GenBank/DDBJ databases">
        <authorList>
            <person name="Li Y."/>
        </authorList>
    </citation>
    <scope>NUCLEOTIDE SEQUENCE [LARGE SCALE GENOMIC DNA]</scope>
    <source>
        <strain evidence="16 17">L3-3HA</strain>
    </source>
</reference>
<dbReference type="InterPro" id="IPR006555">
    <property type="entry name" value="ATP-dep_Helicase_C"/>
</dbReference>
<dbReference type="FunFam" id="3.40.50.300:FF:000499">
    <property type="entry name" value="ATP-dependent DNA helicase"/>
    <property type="match status" value="1"/>
</dbReference>
<dbReference type="GO" id="GO:0046872">
    <property type="term" value="F:metal ion binding"/>
    <property type="evidence" value="ECO:0007669"/>
    <property type="project" value="UniProtKB-KW"/>
</dbReference>
<dbReference type="InterPro" id="IPR027417">
    <property type="entry name" value="P-loop_NTPase"/>
</dbReference>
<dbReference type="Proteomes" id="UP000335415">
    <property type="component" value="Unassembled WGS sequence"/>
</dbReference>
<dbReference type="InterPro" id="IPR045028">
    <property type="entry name" value="DinG/Rad3-like"/>
</dbReference>
<keyword evidence="5 16" id="KW-0347">Helicase</keyword>
<keyword evidence="2" id="KW-0479">Metal-binding</keyword>
<evidence type="ECO:0000256" key="5">
    <source>
        <dbReference type="ARBA" id="ARBA00022806"/>
    </source>
</evidence>
<dbReference type="SUPFAM" id="SSF52540">
    <property type="entry name" value="P-loop containing nucleoside triphosphate hydrolases"/>
    <property type="match status" value="2"/>
</dbReference>
<dbReference type="GO" id="GO:0005524">
    <property type="term" value="F:ATP binding"/>
    <property type="evidence" value="ECO:0007669"/>
    <property type="project" value="UniProtKB-KW"/>
</dbReference>
<dbReference type="FunFam" id="3.40.50.300:FF:000466">
    <property type="entry name" value="ATP-dependent DNA helicase"/>
    <property type="match status" value="1"/>
</dbReference>
<evidence type="ECO:0000256" key="3">
    <source>
        <dbReference type="ARBA" id="ARBA00022741"/>
    </source>
</evidence>
<dbReference type="PROSITE" id="PS51193">
    <property type="entry name" value="HELICASE_ATP_BIND_2"/>
    <property type="match status" value="1"/>
</dbReference>
<dbReference type="InterPro" id="IPR014013">
    <property type="entry name" value="Helic_SF1/SF2_ATP-bd_DinG/Rad3"/>
</dbReference>
<comment type="catalytic activity">
    <reaction evidence="13">
        <text>ATP + H2O = ADP + phosphate + H(+)</text>
        <dbReference type="Rhea" id="RHEA:13065"/>
        <dbReference type="ChEBI" id="CHEBI:15377"/>
        <dbReference type="ChEBI" id="CHEBI:15378"/>
        <dbReference type="ChEBI" id="CHEBI:30616"/>
        <dbReference type="ChEBI" id="CHEBI:43474"/>
        <dbReference type="ChEBI" id="CHEBI:456216"/>
        <dbReference type="EC" id="5.6.2.3"/>
    </reaction>
</comment>
<dbReference type="Gene3D" id="3.40.50.300">
    <property type="entry name" value="P-loop containing nucleotide triphosphate hydrolases"/>
    <property type="match status" value="2"/>
</dbReference>
<evidence type="ECO:0000256" key="11">
    <source>
        <dbReference type="ARBA" id="ARBA00038058"/>
    </source>
</evidence>
<keyword evidence="10" id="KW-0413">Isomerase</keyword>
<organism evidence="16 17">
    <name type="scientific">Affinibrenneria salicis</name>
    <dbReference type="NCBI Taxonomy" id="2590031"/>
    <lineage>
        <taxon>Bacteria</taxon>
        <taxon>Pseudomonadati</taxon>
        <taxon>Pseudomonadota</taxon>
        <taxon>Gammaproteobacteria</taxon>
        <taxon>Enterobacterales</taxon>
        <taxon>Pectobacteriaceae</taxon>
        <taxon>Affinibrenneria</taxon>
    </lineage>
</organism>
<accession>A0A5J5G4I1</accession>
<dbReference type="PANTHER" id="PTHR11472:SF34">
    <property type="entry name" value="REGULATOR OF TELOMERE ELONGATION HELICASE 1"/>
    <property type="match status" value="1"/>
</dbReference>
<dbReference type="EMBL" id="VYKJ01000002">
    <property type="protein sequence ID" value="KAA9001764.1"/>
    <property type="molecule type" value="Genomic_DNA"/>
</dbReference>
<name>A0A5J5G4I1_9GAMM</name>
<evidence type="ECO:0000256" key="2">
    <source>
        <dbReference type="ARBA" id="ARBA00022723"/>
    </source>
</evidence>
<dbReference type="SMART" id="SM00491">
    <property type="entry name" value="HELICc2"/>
    <property type="match status" value="1"/>
</dbReference>
<keyword evidence="3" id="KW-0547">Nucleotide-binding</keyword>
<evidence type="ECO:0000313" key="16">
    <source>
        <dbReference type="EMBL" id="KAA9001764.1"/>
    </source>
</evidence>
<dbReference type="InterPro" id="IPR010614">
    <property type="entry name" value="RAD3-like_helicase_DEAD"/>
</dbReference>
<dbReference type="GO" id="GO:0003677">
    <property type="term" value="F:DNA binding"/>
    <property type="evidence" value="ECO:0007669"/>
    <property type="project" value="UniProtKB-KW"/>
</dbReference>
<comment type="similarity">
    <text evidence="11">Belongs to the helicase family. DinG subfamily.</text>
</comment>
<dbReference type="GO" id="GO:0016818">
    <property type="term" value="F:hydrolase activity, acting on acid anhydrides, in phosphorus-containing anhydrides"/>
    <property type="evidence" value="ECO:0007669"/>
    <property type="project" value="InterPro"/>
</dbReference>
<keyword evidence="4" id="KW-0378">Hydrolase</keyword>
<evidence type="ECO:0000256" key="12">
    <source>
        <dbReference type="ARBA" id="ARBA00044969"/>
    </source>
</evidence>
<feature type="domain" description="Helicase ATP-binding" evidence="15">
    <location>
        <begin position="15"/>
        <end position="277"/>
    </location>
</feature>
<evidence type="ECO:0000256" key="8">
    <source>
        <dbReference type="ARBA" id="ARBA00023014"/>
    </source>
</evidence>
<dbReference type="GO" id="GO:0043139">
    <property type="term" value="F:5'-3' DNA helicase activity"/>
    <property type="evidence" value="ECO:0007669"/>
    <property type="project" value="UniProtKB-EC"/>
</dbReference>
<dbReference type="EC" id="5.6.2.3" evidence="12"/>
<dbReference type="Pfam" id="PF13307">
    <property type="entry name" value="Helicase_C_2"/>
    <property type="match status" value="1"/>
</dbReference>
<evidence type="ECO:0000256" key="1">
    <source>
        <dbReference type="ARBA" id="ARBA00001966"/>
    </source>
</evidence>
<proteinExistence type="inferred from homology"/>
<evidence type="ECO:0000256" key="7">
    <source>
        <dbReference type="ARBA" id="ARBA00023004"/>
    </source>
</evidence>
<comment type="cofactor">
    <cofactor evidence="1">
        <name>[4Fe-4S] cluster</name>
        <dbReference type="ChEBI" id="CHEBI:49883"/>
    </cofactor>
</comment>
<evidence type="ECO:0000256" key="9">
    <source>
        <dbReference type="ARBA" id="ARBA00023125"/>
    </source>
</evidence>
<evidence type="ECO:0000256" key="13">
    <source>
        <dbReference type="ARBA" id="ARBA00048954"/>
    </source>
</evidence>
<evidence type="ECO:0000313" key="17">
    <source>
        <dbReference type="Proteomes" id="UP000335415"/>
    </source>
</evidence>
<dbReference type="PANTHER" id="PTHR11472">
    <property type="entry name" value="DNA REPAIR DEAD HELICASE RAD3/XP-D SUBFAMILY MEMBER"/>
    <property type="match status" value="1"/>
</dbReference>
<sequence length="647" mass="71466">MNERNAADDFAADGPLAQAIDGFKPREPQRQMSLAVAVAIERRQPLVVEAGTGTGKTYAYLAPALRAQKKVIISTGSKALQDQLYSRDLPTVARALDYRGKLALLKGRSNYLCLERLEQQSLAGGDLDRQTLSELITLRGWSSTTVDGDISAGSGVAEDSAIWPLVTSTNDNCLGSDCPRYKECFVVMARRRALDADVVVVNHHLWLADKVVKESGFAELIPDSEVVIFDEAHQIPDIASQYFGQQLTSRQLLDLARDIIIAYRTEVRDTAQLQKSADRLTQSTQDFRLALGDPGFRGNLRDVLGQPALQRALLLLDDALELCYDVAKLSLGRSALLDAAFERATLYRNRLKRLKDVGQPGYSYWYECNSRHFVLALTPLSVAERFRELMREKPGAWIFTSATLSVNDSFSHFTRRLGLEQAETLLLHSPFDYARQALLCVPRYLPATNQPGAARRLAAMLRPLIEANRGRCFMLCTSHLMMRELAAEFRASLTLPVLLQGETSKGQLLAQFVSAGNALLVATSSFWEGVDVRGDALSCVIIDKLPFTSPDDPLLKARIEDCQLSGGDPFNDVQLPDAVITLKQGVGRLIRDTDDRGVLVICDNRLVMRPYGAVFLNSLPPAPRTRDLRQAIDFLTAKGEQPGASVL</sequence>
<evidence type="ECO:0000256" key="14">
    <source>
        <dbReference type="ARBA" id="ARBA00071792"/>
    </source>
</evidence>
<protein>
    <recommendedName>
        <fullName evidence="14">ATP-dependent DNA helicase YoaA</fullName>
        <ecNumber evidence="12">5.6.2.3</ecNumber>
    </recommendedName>
</protein>
<keyword evidence="8" id="KW-0411">Iron-sulfur</keyword>
<dbReference type="GO" id="GO:0006281">
    <property type="term" value="P:DNA repair"/>
    <property type="evidence" value="ECO:0007669"/>
    <property type="project" value="TreeGrafter"/>
</dbReference>
<evidence type="ECO:0000256" key="6">
    <source>
        <dbReference type="ARBA" id="ARBA00022840"/>
    </source>
</evidence>
<evidence type="ECO:0000256" key="4">
    <source>
        <dbReference type="ARBA" id="ARBA00022801"/>
    </source>
</evidence>
<comment type="caution">
    <text evidence="16">The sequence shown here is derived from an EMBL/GenBank/DDBJ whole genome shotgun (WGS) entry which is preliminary data.</text>
</comment>
<keyword evidence="9" id="KW-0238">DNA-binding</keyword>
<keyword evidence="17" id="KW-1185">Reference proteome</keyword>
<evidence type="ECO:0000256" key="10">
    <source>
        <dbReference type="ARBA" id="ARBA00023235"/>
    </source>
</evidence>
<evidence type="ECO:0000259" key="15">
    <source>
        <dbReference type="PROSITE" id="PS51193"/>
    </source>
</evidence>
<keyword evidence="6" id="KW-0067">ATP-binding</keyword>
<gene>
    <name evidence="16" type="ORF">FJU30_05590</name>
</gene>
<dbReference type="GO" id="GO:0051536">
    <property type="term" value="F:iron-sulfur cluster binding"/>
    <property type="evidence" value="ECO:0007669"/>
    <property type="project" value="UniProtKB-KW"/>
</dbReference>
<dbReference type="AlphaFoldDB" id="A0A5J5G4I1"/>
<dbReference type="OrthoDB" id="9805194at2"/>
<keyword evidence="7" id="KW-0408">Iron</keyword>
<dbReference type="RefSeq" id="WP_150434003.1">
    <property type="nucleotide sequence ID" value="NZ_VYKJ01000002.1"/>
</dbReference>
<dbReference type="Pfam" id="PF06733">
    <property type="entry name" value="DEAD_2"/>
    <property type="match status" value="1"/>
</dbReference>